<dbReference type="PANTHER" id="PTHR14947:SF24">
    <property type="entry name" value="ZINC FINGER PROTEIN 781-RELATED"/>
    <property type="match status" value="1"/>
</dbReference>
<evidence type="ECO:0000256" key="1">
    <source>
        <dbReference type="SAM" id="MobiDB-lite"/>
    </source>
</evidence>
<keyword evidence="3" id="KW-1185">Reference proteome</keyword>
<feature type="region of interest" description="Disordered" evidence="1">
    <location>
        <begin position="114"/>
        <end position="159"/>
    </location>
</feature>
<dbReference type="Proteomes" id="UP000694552">
    <property type="component" value="Unplaced"/>
</dbReference>
<feature type="compositionally biased region" description="Low complexity" evidence="1">
    <location>
        <begin position="49"/>
        <end position="64"/>
    </location>
</feature>
<reference evidence="2" key="1">
    <citation type="submission" date="2025-08" db="UniProtKB">
        <authorList>
            <consortium name="Ensembl"/>
        </authorList>
    </citation>
    <scope>IDENTIFICATION</scope>
</reference>
<organism evidence="2 3">
    <name type="scientific">Otus sunia</name>
    <name type="common">Oriental scops-owl</name>
    <dbReference type="NCBI Taxonomy" id="257818"/>
    <lineage>
        <taxon>Eukaryota</taxon>
        <taxon>Metazoa</taxon>
        <taxon>Chordata</taxon>
        <taxon>Craniata</taxon>
        <taxon>Vertebrata</taxon>
        <taxon>Euteleostomi</taxon>
        <taxon>Archelosauria</taxon>
        <taxon>Archosauria</taxon>
        <taxon>Dinosauria</taxon>
        <taxon>Saurischia</taxon>
        <taxon>Theropoda</taxon>
        <taxon>Coelurosauria</taxon>
        <taxon>Aves</taxon>
        <taxon>Neognathae</taxon>
        <taxon>Neoaves</taxon>
        <taxon>Telluraves</taxon>
        <taxon>Strigiformes</taxon>
        <taxon>Strigidae</taxon>
        <taxon>Otus</taxon>
    </lineage>
</organism>
<feature type="compositionally biased region" description="Polar residues" evidence="1">
    <location>
        <begin position="73"/>
        <end position="82"/>
    </location>
</feature>
<dbReference type="Ensembl" id="ENSOSUT00000017181.1">
    <property type="protein sequence ID" value="ENSOSUP00000016612.1"/>
    <property type="gene ID" value="ENSOSUG00000011856.1"/>
</dbReference>
<dbReference type="AlphaFoldDB" id="A0A8C8BBN5"/>
<feature type="region of interest" description="Disordered" evidence="1">
    <location>
        <begin position="1"/>
        <end position="84"/>
    </location>
</feature>
<accession>A0A8C8BBN5</accession>
<proteinExistence type="predicted"/>
<evidence type="ECO:0000313" key="2">
    <source>
        <dbReference type="Ensembl" id="ENSOSUP00000016612.1"/>
    </source>
</evidence>
<protein>
    <submittedName>
        <fullName evidence="2">Uncharacterized protein</fullName>
    </submittedName>
</protein>
<sequence>MQPRASRWPAPSGRPLNAPSVGRSSAGVTAGDVTKGIALENNPTSAQIAGRPSRTSPASSPTTGSRRERDRTSAWSVGSASATARAFPRIGGPTLERNLLPALTVGNPLLRSKHSSCTSGPTPGRCPTAASNARKTEETAWGDTDSGPQGARLEFSHSPPSILYQPVFRRVRFSHQ</sequence>
<evidence type="ECO:0000313" key="3">
    <source>
        <dbReference type="Proteomes" id="UP000694552"/>
    </source>
</evidence>
<reference evidence="2" key="2">
    <citation type="submission" date="2025-09" db="UniProtKB">
        <authorList>
            <consortium name="Ensembl"/>
        </authorList>
    </citation>
    <scope>IDENTIFICATION</scope>
</reference>
<dbReference type="PANTHER" id="PTHR14947">
    <property type="entry name" value="ZINC FINGER PROTEIN"/>
    <property type="match status" value="1"/>
</dbReference>
<dbReference type="InterPro" id="IPR039938">
    <property type="entry name" value="Sp4-like"/>
</dbReference>
<name>A0A8C8BBN5_9STRI</name>